<gene>
    <name evidence="1" type="ORF">I4Q42_06000</name>
</gene>
<evidence type="ECO:0000313" key="2">
    <source>
        <dbReference type="Proteomes" id="UP000639859"/>
    </source>
</evidence>
<sequence>MASSNYVAATKMKVFKIFAILFLLVALPMLVIGAAKALVTGKPTFSASGFHCAGDPPDVVRYHSCSGKPVKVKPDARR</sequence>
<evidence type="ECO:0008006" key="3">
    <source>
        <dbReference type="Google" id="ProtNLM"/>
    </source>
</evidence>
<proteinExistence type="predicted"/>
<comment type="caution">
    <text evidence="1">The sequence shown here is derived from an EMBL/GenBank/DDBJ whole genome shotgun (WGS) entry which is preliminary data.</text>
</comment>
<organism evidence="1 2">
    <name type="scientific">Caulobacter hibisci</name>
    <dbReference type="NCBI Taxonomy" id="2035993"/>
    <lineage>
        <taxon>Bacteria</taxon>
        <taxon>Pseudomonadati</taxon>
        <taxon>Pseudomonadota</taxon>
        <taxon>Alphaproteobacteria</taxon>
        <taxon>Caulobacterales</taxon>
        <taxon>Caulobacteraceae</taxon>
        <taxon>Caulobacter</taxon>
    </lineage>
</organism>
<dbReference type="RefSeq" id="WP_198575138.1">
    <property type="nucleotide sequence ID" value="NZ_JADWOX010000002.1"/>
</dbReference>
<evidence type="ECO:0000313" key="1">
    <source>
        <dbReference type="EMBL" id="MBI1683216.1"/>
    </source>
</evidence>
<keyword evidence="2" id="KW-1185">Reference proteome</keyword>
<reference evidence="1 2" key="1">
    <citation type="submission" date="2020-11" db="EMBL/GenBank/DDBJ databases">
        <title>genome sequence of strain KACC 18849.</title>
        <authorList>
            <person name="Gao J."/>
            <person name="Zhang X."/>
        </authorList>
    </citation>
    <scope>NUCLEOTIDE SEQUENCE [LARGE SCALE GENOMIC DNA]</scope>
    <source>
        <strain evidence="1 2">KACC 18849</strain>
    </source>
</reference>
<name>A0ABS0SUD8_9CAUL</name>
<protein>
    <recommendedName>
        <fullName evidence="3">Transmembrane protein</fullName>
    </recommendedName>
</protein>
<accession>A0ABS0SUD8</accession>
<dbReference type="Proteomes" id="UP000639859">
    <property type="component" value="Unassembled WGS sequence"/>
</dbReference>
<dbReference type="EMBL" id="JADWOX010000002">
    <property type="protein sequence ID" value="MBI1683216.1"/>
    <property type="molecule type" value="Genomic_DNA"/>
</dbReference>